<dbReference type="Pfam" id="PF08263">
    <property type="entry name" value="LRRNT_2"/>
    <property type="match status" value="1"/>
</dbReference>
<keyword evidence="8" id="KW-0675">Receptor</keyword>
<keyword evidence="8" id="KW-0418">Kinase</keyword>
<evidence type="ECO:0000256" key="1">
    <source>
        <dbReference type="ARBA" id="ARBA00022614"/>
    </source>
</evidence>
<dbReference type="SUPFAM" id="SSF52058">
    <property type="entry name" value="L domain-like"/>
    <property type="match status" value="1"/>
</dbReference>
<protein>
    <submittedName>
        <fullName evidence="8">LRR receptor-like serine/threonine-protein kinase FEI 2 isoform X1</fullName>
    </submittedName>
</protein>
<evidence type="ECO:0000259" key="6">
    <source>
        <dbReference type="Pfam" id="PF14244"/>
    </source>
</evidence>
<evidence type="ECO:0000313" key="7">
    <source>
        <dbReference type="EMBL" id="KAA0052293.1"/>
    </source>
</evidence>
<reference evidence="9 10" key="1">
    <citation type="submission" date="2019-08" db="EMBL/GenBank/DDBJ databases">
        <title>Draft genome sequences of two oriental melons (Cucumis melo L. var makuwa).</title>
        <authorList>
            <person name="Kwon S.-Y."/>
        </authorList>
    </citation>
    <scope>NUCLEOTIDE SEQUENCE [LARGE SCALE GENOMIC DNA]</scope>
    <source>
        <strain evidence="10">cv. Chang Bougi</strain>
        <strain evidence="9">cv. SW 3</strain>
        <tissue evidence="8">Leaf</tissue>
    </source>
</reference>
<dbReference type="Pfam" id="PF14244">
    <property type="entry name" value="Retrotran_gag_3"/>
    <property type="match status" value="1"/>
</dbReference>
<dbReference type="EMBL" id="SSTE01010863">
    <property type="protein sequence ID" value="KAA0052293.1"/>
    <property type="molecule type" value="Genomic_DNA"/>
</dbReference>
<dbReference type="InterPro" id="IPR029472">
    <property type="entry name" value="Copia-like_N"/>
</dbReference>
<evidence type="ECO:0000313" key="8">
    <source>
        <dbReference type="EMBL" id="TYK01858.1"/>
    </source>
</evidence>
<dbReference type="AlphaFoldDB" id="A0A5D3BS79"/>
<evidence type="ECO:0000256" key="2">
    <source>
        <dbReference type="ARBA" id="ARBA00022729"/>
    </source>
</evidence>
<feature type="domain" description="Leucine-rich repeat-containing N-terminal plant-type" evidence="5">
    <location>
        <begin position="31"/>
        <end position="69"/>
    </location>
</feature>
<dbReference type="InterPro" id="IPR032675">
    <property type="entry name" value="LRR_dom_sf"/>
</dbReference>
<dbReference type="OrthoDB" id="1706439at2759"/>
<dbReference type="EMBL" id="SSTD01015999">
    <property type="protein sequence ID" value="TYK01858.1"/>
    <property type="molecule type" value="Genomic_DNA"/>
</dbReference>
<dbReference type="Gene3D" id="3.80.10.10">
    <property type="entry name" value="Ribonuclease Inhibitor"/>
    <property type="match status" value="1"/>
</dbReference>
<evidence type="ECO:0000313" key="9">
    <source>
        <dbReference type="Proteomes" id="UP000321393"/>
    </source>
</evidence>
<dbReference type="Proteomes" id="UP000321393">
    <property type="component" value="Unassembled WGS sequence"/>
</dbReference>
<evidence type="ECO:0000256" key="3">
    <source>
        <dbReference type="ARBA" id="ARBA00022737"/>
    </source>
</evidence>
<evidence type="ECO:0000259" key="5">
    <source>
        <dbReference type="Pfam" id="PF08263"/>
    </source>
</evidence>
<dbReference type="GO" id="GO:0016301">
    <property type="term" value="F:kinase activity"/>
    <property type="evidence" value="ECO:0007669"/>
    <property type="project" value="UniProtKB-KW"/>
</dbReference>
<dbReference type="InterPro" id="IPR013210">
    <property type="entry name" value="LRR_N_plant-typ"/>
</dbReference>
<dbReference type="PANTHER" id="PTHR47988">
    <property type="entry name" value="SOMATIC EMBRYOGENESIS RECEPTOR KINASE 1"/>
    <property type="match status" value="1"/>
</dbReference>
<keyword evidence="2 4" id="KW-0732">Signal</keyword>
<accession>A0A5D3BS79</accession>
<comment type="caution">
    <text evidence="8">The sequence shown here is derived from an EMBL/GenBank/DDBJ whole genome shotgun (WGS) entry which is preliminary data.</text>
</comment>
<feature type="chain" id="PRO_5042722996" evidence="4">
    <location>
        <begin position="29"/>
        <end position="397"/>
    </location>
</feature>
<proteinExistence type="predicted"/>
<feature type="domain" description="Retrotransposon Copia-like N-terminal" evidence="6">
    <location>
        <begin position="322"/>
        <end position="356"/>
    </location>
</feature>
<keyword evidence="3" id="KW-0677">Repeat</keyword>
<name>A0A5D3BS79_CUCMM</name>
<gene>
    <name evidence="8" type="ORF">E5676_scaffold113G001110</name>
    <name evidence="7" type="ORF">E6C27_scaffold207G001240</name>
</gene>
<dbReference type="Proteomes" id="UP000321947">
    <property type="component" value="Unassembled WGS sequence"/>
</dbReference>
<sequence>MGFYTVKWQWLLILHIVPLCLIMSRSSGITSDGEALLSFRASILDSDGVLLQWKPEEPHPCKWKGITCDPKTKRVIYLSLPYHKLSGSLSPELGKLDHLKILALHDNNFYGTIPSELGNCSQLQGITQTSTSVDPLFSGLRTGLWDLIGERFEREMDGNLEVGLRVEVQSNNETLENNLGETQIETEPVTAAALDAAVVDATVAAAMEKLLQNLQKPPIYPTAHSLLRVVGCPTVKPFRPSASSRAAYKLRTATLNCKSVKSVKIDQPQNKSDIEAGASSMHSKPIELPMYSKNPVTSFPNLPSNYITGSLDSSTGNFFGEKLNGQNYFSWSQSIKMFLEGRHQFGFLTGETVRPPPGDALERLWKGVDSLLRSMLINSMEPQIGKPLLYVAIAKDL</sequence>
<keyword evidence="8" id="KW-0808">Transferase</keyword>
<organism evidence="8 10">
    <name type="scientific">Cucumis melo var. makuwa</name>
    <name type="common">Oriental melon</name>
    <dbReference type="NCBI Taxonomy" id="1194695"/>
    <lineage>
        <taxon>Eukaryota</taxon>
        <taxon>Viridiplantae</taxon>
        <taxon>Streptophyta</taxon>
        <taxon>Embryophyta</taxon>
        <taxon>Tracheophyta</taxon>
        <taxon>Spermatophyta</taxon>
        <taxon>Magnoliopsida</taxon>
        <taxon>eudicotyledons</taxon>
        <taxon>Gunneridae</taxon>
        <taxon>Pentapetalae</taxon>
        <taxon>rosids</taxon>
        <taxon>fabids</taxon>
        <taxon>Cucurbitales</taxon>
        <taxon>Cucurbitaceae</taxon>
        <taxon>Benincaseae</taxon>
        <taxon>Cucumis</taxon>
    </lineage>
</organism>
<feature type="signal peptide" evidence="4">
    <location>
        <begin position="1"/>
        <end position="28"/>
    </location>
</feature>
<keyword evidence="1" id="KW-0433">Leucine-rich repeat</keyword>
<evidence type="ECO:0000256" key="4">
    <source>
        <dbReference type="SAM" id="SignalP"/>
    </source>
</evidence>
<evidence type="ECO:0000313" key="10">
    <source>
        <dbReference type="Proteomes" id="UP000321947"/>
    </source>
</evidence>